<protein>
    <submittedName>
        <fullName evidence="1">Fimbrial subunit</fullName>
    </submittedName>
</protein>
<dbReference type="AlphaFoldDB" id="A0A2X2BL34"/>
<gene>
    <name evidence="1" type="ORF">NCTC10975_02383</name>
</gene>
<proteinExistence type="predicted"/>
<name>A0A2X2BL34_PROMI</name>
<accession>A0A2X2BL34</accession>
<evidence type="ECO:0000313" key="1">
    <source>
        <dbReference type="EMBL" id="SPY96657.1"/>
    </source>
</evidence>
<dbReference type="RefSeq" id="WP_004249973.1">
    <property type="nucleotide sequence ID" value="NZ_BRSY01000005.1"/>
</dbReference>
<dbReference type="Proteomes" id="UP000251485">
    <property type="component" value="Unassembled WGS sequence"/>
</dbReference>
<organism evidence="1 2">
    <name type="scientific">Proteus mirabilis</name>
    <dbReference type="NCBI Taxonomy" id="584"/>
    <lineage>
        <taxon>Bacteria</taxon>
        <taxon>Pseudomonadati</taxon>
        <taxon>Pseudomonadota</taxon>
        <taxon>Gammaproteobacteria</taxon>
        <taxon>Enterobacterales</taxon>
        <taxon>Morganellaceae</taxon>
        <taxon>Proteus</taxon>
    </lineage>
</organism>
<evidence type="ECO:0000313" key="2">
    <source>
        <dbReference type="Proteomes" id="UP000251485"/>
    </source>
</evidence>
<reference evidence="1 2" key="1">
    <citation type="submission" date="2018-06" db="EMBL/GenBank/DDBJ databases">
        <authorList>
            <consortium name="Pathogen Informatics"/>
            <person name="Doyle S."/>
        </authorList>
    </citation>
    <scope>NUCLEOTIDE SEQUENCE [LARGE SCALE GENOMIC DNA]</scope>
    <source>
        <strain evidence="1 2">NCTC10975</strain>
    </source>
</reference>
<sequence length="221" mass="24068">MFKKYLLAISLLALSSGTTLAANPIAKLKVTGRIKPPTCTINNEEQEATIIYNFDITPGLFPEKGDLKLAGQTKNIVISCDSSTYLAFVATDNRLGTQSQESEAFFGLGHYQFKNKDDGKNAETKVGYYTINISNATVKKEDGSKFEKAYIKSNNATTSVPNTLIHKQSEYGWALPGKTSVAGKSFAADFEVKPVINSQMKKIEGEAELDGLATLTFQFGI</sequence>
<dbReference type="EMBL" id="UAUE01000020">
    <property type="protein sequence ID" value="SPY96657.1"/>
    <property type="molecule type" value="Genomic_DNA"/>
</dbReference>